<evidence type="ECO:0000256" key="3">
    <source>
        <dbReference type="ARBA" id="ARBA00022525"/>
    </source>
</evidence>
<keyword evidence="3" id="KW-0964">Secreted</keyword>
<evidence type="ECO:0000256" key="1">
    <source>
        <dbReference type="ARBA" id="ARBA00004613"/>
    </source>
</evidence>
<dbReference type="PANTHER" id="PTHR11461:SF211">
    <property type="entry name" value="GH10112P-RELATED"/>
    <property type="match status" value="1"/>
</dbReference>
<dbReference type="AlphaFoldDB" id="A0A0U4BCK9"/>
<dbReference type="Gene3D" id="1.10.287.580">
    <property type="entry name" value="Helix hairpin bin"/>
    <property type="match status" value="1"/>
</dbReference>
<keyword evidence="5" id="KW-0732">Signal</keyword>
<dbReference type="PANTHER" id="PTHR11461">
    <property type="entry name" value="SERINE PROTEASE INHIBITOR, SERPIN"/>
    <property type="match status" value="1"/>
</dbReference>
<evidence type="ECO:0000256" key="2">
    <source>
        <dbReference type="ARBA" id="ARBA00009500"/>
    </source>
</evidence>
<dbReference type="SUPFAM" id="SSF56574">
    <property type="entry name" value="Serpins"/>
    <property type="match status" value="1"/>
</dbReference>
<protein>
    <submittedName>
        <fullName evidence="9">Serine protease inhibitor 3 4-like protein</fullName>
    </submittedName>
</protein>
<dbReference type="Gene3D" id="3.30.497.10">
    <property type="entry name" value="Antithrombin, subunit I, domain 2"/>
    <property type="match status" value="1"/>
</dbReference>
<evidence type="ECO:0000259" key="8">
    <source>
        <dbReference type="SMART" id="SM00093"/>
    </source>
</evidence>
<evidence type="ECO:0000256" key="7">
    <source>
        <dbReference type="RuleBase" id="RU000411"/>
    </source>
</evidence>
<feature type="non-terminal residue" evidence="9">
    <location>
        <position position="335"/>
    </location>
</feature>
<dbReference type="InterPro" id="IPR036186">
    <property type="entry name" value="Serpin_sf"/>
</dbReference>
<dbReference type="GO" id="GO:0005615">
    <property type="term" value="C:extracellular space"/>
    <property type="evidence" value="ECO:0007669"/>
    <property type="project" value="InterPro"/>
</dbReference>
<dbReference type="Pfam" id="PF00079">
    <property type="entry name" value="Serpin"/>
    <property type="match status" value="1"/>
</dbReference>
<dbReference type="Gene3D" id="2.30.39.10">
    <property type="entry name" value="Alpha-1-antitrypsin, domain 1"/>
    <property type="match status" value="1"/>
</dbReference>
<dbReference type="FunFam" id="3.30.497.10:FF:000031">
    <property type="entry name" value="Putative salivary serpin"/>
    <property type="match status" value="1"/>
</dbReference>
<reference evidence="9" key="2">
    <citation type="submission" date="2015-12" db="EMBL/GenBank/DDBJ databases">
        <authorList>
            <person name="Shamseldin A."/>
            <person name="Moawad H."/>
            <person name="Abd El-Rahim W.M."/>
            <person name="Sadowsky M.J."/>
        </authorList>
    </citation>
    <scope>NUCLEOTIDE SEQUENCE</scope>
</reference>
<dbReference type="InterPro" id="IPR023796">
    <property type="entry name" value="Serpin_dom"/>
</dbReference>
<name>A0A0U4BCK9_MELSA</name>
<dbReference type="GO" id="GO:0004867">
    <property type="term" value="F:serine-type endopeptidase inhibitor activity"/>
    <property type="evidence" value="ECO:0007669"/>
    <property type="project" value="UniProtKB-KW"/>
</dbReference>
<dbReference type="InterPro" id="IPR042178">
    <property type="entry name" value="Serpin_sf_1"/>
</dbReference>
<comment type="subcellular location">
    <subcellularLocation>
        <location evidence="1">Secreted</location>
    </subcellularLocation>
</comment>
<evidence type="ECO:0000313" key="9">
    <source>
        <dbReference type="EMBL" id="ALX00069.1"/>
    </source>
</evidence>
<reference evidence="9" key="1">
    <citation type="journal article" date="2015" name="BMC Genomics">
        <title>Combining RNA-seq and proteomic profiling to identify seminal fluid proteins in the migratory grasshopper Melanoplus sanguinipes (F).</title>
        <authorList>
            <person name="Bonilla M.L."/>
            <person name="Todd C."/>
            <person name="Erlandson M."/>
            <person name="Andres J."/>
        </authorList>
    </citation>
    <scope>NUCLEOTIDE SEQUENCE</scope>
</reference>
<dbReference type="InterPro" id="IPR000215">
    <property type="entry name" value="Serpin_fam"/>
</dbReference>
<feature type="domain" description="Serpin" evidence="8">
    <location>
        <begin position="22"/>
        <end position="335"/>
    </location>
</feature>
<comment type="similarity">
    <text evidence="2 7">Belongs to the serpin family.</text>
</comment>
<dbReference type="CDD" id="cd19601">
    <property type="entry name" value="serpin42Da-like"/>
    <property type="match status" value="1"/>
</dbReference>
<evidence type="ECO:0000256" key="5">
    <source>
        <dbReference type="ARBA" id="ARBA00022729"/>
    </source>
</evidence>
<dbReference type="InterPro" id="IPR042185">
    <property type="entry name" value="Serpin_sf_2"/>
</dbReference>
<evidence type="ECO:0000256" key="4">
    <source>
        <dbReference type="ARBA" id="ARBA00022690"/>
    </source>
</evidence>
<keyword evidence="4" id="KW-0646">Protease inhibitor</keyword>
<accession>A0A0U4BCK9</accession>
<sequence length="335" mass="37957">MAEEEAALALNSISQANNQFTFDLYNVLAEDPGNLFFSPVSIHVILALVFLGARGDTAKQIAKGLHLSEDRNLTEYGVNALMHHLKDSSEVTLDIANKVYLKPGFKIKDEFNQSAINFLAGLEQVDFAQEDTARKIINDWVEQTTHQKIKDMIPQGYLDDRTLMVLINAIYFKGDWVKQFNKVRTRRMPFHLSSDATKHVNMMYTEGDFNYAYLREWDSQVLLLPYKGQRVSMMILLPNQVDGLPNIEKNIRSINVQDILNHMYETEVHVYLPKFKLEYEKELKETLIKLGITSVFGPTADLGGISDLPLEVSKALHKAFIEVNEEGTEAAAATA</sequence>
<organism evidence="9">
    <name type="scientific">Melanoplus sanguinipes</name>
    <name type="common">Migratory grasshopper</name>
    <dbReference type="NCBI Taxonomy" id="65742"/>
    <lineage>
        <taxon>Eukaryota</taxon>
        <taxon>Metazoa</taxon>
        <taxon>Ecdysozoa</taxon>
        <taxon>Arthropoda</taxon>
        <taxon>Hexapoda</taxon>
        <taxon>Insecta</taxon>
        <taxon>Pterygota</taxon>
        <taxon>Neoptera</taxon>
        <taxon>Polyneoptera</taxon>
        <taxon>Orthoptera</taxon>
        <taxon>Caelifera</taxon>
        <taxon>Acrididea</taxon>
        <taxon>Acridomorpha</taxon>
        <taxon>Acridoidea</taxon>
        <taxon>Acrididae</taxon>
        <taxon>Melanoplinae</taxon>
        <taxon>Melanoplini</taxon>
        <taxon>Melanoplus</taxon>
    </lineage>
</organism>
<dbReference type="EMBL" id="KU218689">
    <property type="protein sequence ID" value="ALX00069.1"/>
    <property type="molecule type" value="mRNA"/>
</dbReference>
<proteinExistence type="evidence at transcript level"/>
<dbReference type="SMART" id="SM00093">
    <property type="entry name" value="SERPIN"/>
    <property type="match status" value="1"/>
</dbReference>
<evidence type="ECO:0000256" key="6">
    <source>
        <dbReference type="ARBA" id="ARBA00022900"/>
    </source>
</evidence>
<keyword evidence="6" id="KW-0722">Serine protease inhibitor</keyword>